<dbReference type="Proteomes" id="UP000680304">
    <property type="component" value="Unassembled WGS sequence"/>
</dbReference>
<dbReference type="RefSeq" id="WP_213529053.1">
    <property type="nucleotide sequence ID" value="NZ_BOVJ01000086.1"/>
</dbReference>
<dbReference type="SUPFAM" id="SSF51905">
    <property type="entry name" value="FAD/NAD(P)-binding domain"/>
    <property type="match status" value="1"/>
</dbReference>
<name>A0ABQ4N7R6_9BACL</name>
<keyword evidence="4" id="KW-0560">Oxidoreductase</keyword>
<dbReference type="Pfam" id="PF07992">
    <property type="entry name" value="Pyr_redox_2"/>
    <property type="match status" value="1"/>
</dbReference>
<protein>
    <submittedName>
        <fullName evidence="6">Thioredoxin reductase</fullName>
    </submittedName>
</protein>
<dbReference type="EMBL" id="BOVJ01000086">
    <property type="protein sequence ID" value="GIQ64244.1"/>
    <property type="molecule type" value="Genomic_DNA"/>
</dbReference>
<dbReference type="InterPro" id="IPR023753">
    <property type="entry name" value="FAD/NAD-binding_dom"/>
</dbReference>
<organism evidence="6 7">
    <name type="scientific">Paenibacillus cisolokensis</name>
    <dbReference type="NCBI Taxonomy" id="1658519"/>
    <lineage>
        <taxon>Bacteria</taxon>
        <taxon>Bacillati</taxon>
        <taxon>Bacillota</taxon>
        <taxon>Bacilli</taxon>
        <taxon>Bacillales</taxon>
        <taxon>Paenibacillaceae</taxon>
        <taxon>Paenibacillus</taxon>
    </lineage>
</organism>
<dbReference type="PRINTS" id="PR00368">
    <property type="entry name" value="FADPNR"/>
</dbReference>
<dbReference type="InterPro" id="IPR050097">
    <property type="entry name" value="Ferredoxin-NADP_redctase_2"/>
</dbReference>
<keyword evidence="7" id="KW-1185">Reference proteome</keyword>
<evidence type="ECO:0000313" key="6">
    <source>
        <dbReference type="EMBL" id="GIQ64244.1"/>
    </source>
</evidence>
<evidence type="ECO:0000259" key="5">
    <source>
        <dbReference type="Pfam" id="PF07992"/>
    </source>
</evidence>
<evidence type="ECO:0000256" key="2">
    <source>
        <dbReference type="ARBA" id="ARBA00011738"/>
    </source>
</evidence>
<gene>
    <name evidence="6" type="primary">trxB</name>
    <name evidence="6" type="ORF">PACILC2_28120</name>
</gene>
<comment type="caution">
    <text evidence="6">The sequence shown here is derived from an EMBL/GenBank/DDBJ whole genome shotgun (WGS) entry which is preliminary data.</text>
</comment>
<evidence type="ECO:0000256" key="4">
    <source>
        <dbReference type="ARBA" id="ARBA00023002"/>
    </source>
</evidence>
<keyword evidence="3" id="KW-0285">Flavoprotein</keyword>
<dbReference type="InterPro" id="IPR036188">
    <property type="entry name" value="FAD/NAD-bd_sf"/>
</dbReference>
<evidence type="ECO:0000313" key="7">
    <source>
        <dbReference type="Proteomes" id="UP000680304"/>
    </source>
</evidence>
<evidence type="ECO:0000256" key="1">
    <source>
        <dbReference type="ARBA" id="ARBA00001974"/>
    </source>
</evidence>
<reference evidence="6 7" key="1">
    <citation type="submission" date="2021-04" db="EMBL/GenBank/DDBJ databases">
        <title>Draft genome sequence of Paenibacillus cisolokensis, LC2-13A.</title>
        <authorList>
            <person name="Uke A."/>
            <person name="Chhe C."/>
            <person name="Baramee S."/>
            <person name="Kosugi A."/>
        </authorList>
    </citation>
    <scope>NUCLEOTIDE SEQUENCE [LARGE SCALE GENOMIC DNA]</scope>
    <source>
        <strain evidence="6 7">LC2-13A</strain>
    </source>
</reference>
<dbReference type="Gene3D" id="3.50.50.60">
    <property type="entry name" value="FAD/NAD(P)-binding domain"/>
    <property type="match status" value="2"/>
</dbReference>
<evidence type="ECO:0000256" key="3">
    <source>
        <dbReference type="ARBA" id="ARBA00022630"/>
    </source>
</evidence>
<comment type="subunit">
    <text evidence="2">Homodimer.</text>
</comment>
<accession>A0ABQ4N7R6</accession>
<feature type="domain" description="FAD/NAD(P)-binding" evidence="5">
    <location>
        <begin position="3"/>
        <end position="284"/>
    </location>
</feature>
<dbReference type="PANTHER" id="PTHR48105">
    <property type="entry name" value="THIOREDOXIN REDUCTASE 1-RELATED-RELATED"/>
    <property type="match status" value="1"/>
</dbReference>
<sequence length="297" mass="32520">MNYDCAIVGGGFAGVQAAIQLGRYRHSVVVLDREGGRSSLCRRYHNLLGWPDGVSGPELLRLGRRQAEELGVRFVRADIGRAERRGDSFTLHADDGTVYRARRLLLATGVKDRLPDLPGLLPCLGLTIFICPDCDGYEVRGRRTLVIGSGDAGANMALTLAYWTNDLVYVNHEGKAISPDRMEQIRHLGIEYREEAVIRLETDGGELLGIELQSGDRMPFNRAFLALGGNEVKSELAVQLGVAVADNRHIKVDPRTKLTNVEHVWAAGDVTVHSEQAIIAMGDGAQAAIWMHKSLLS</sequence>
<proteinExistence type="predicted"/>
<dbReference type="PRINTS" id="PR00469">
    <property type="entry name" value="PNDRDTASEII"/>
</dbReference>
<comment type="cofactor">
    <cofactor evidence="1">
        <name>FAD</name>
        <dbReference type="ChEBI" id="CHEBI:57692"/>
    </cofactor>
</comment>